<evidence type="ECO:0000313" key="11">
    <source>
        <dbReference type="RefSeq" id="XP_014652713.1"/>
    </source>
</evidence>
<evidence type="ECO:0000256" key="1">
    <source>
        <dbReference type="ARBA" id="ARBA00022723"/>
    </source>
</evidence>
<keyword evidence="2" id="KW-0677">Repeat</keyword>
<dbReference type="Gene3D" id="3.30.160.60">
    <property type="entry name" value="Classic Zinc Finger"/>
    <property type="match status" value="6"/>
</dbReference>
<organism evidence="10 11">
    <name type="scientific">Ceratotherium simum simum</name>
    <name type="common">Southern white rhinoceros</name>
    <dbReference type="NCBI Taxonomy" id="73337"/>
    <lineage>
        <taxon>Eukaryota</taxon>
        <taxon>Metazoa</taxon>
        <taxon>Chordata</taxon>
        <taxon>Craniata</taxon>
        <taxon>Vertebrata</taxon>
        <taxon>Euteleostomi</taxon>
        <taxon>Mammalia</taxon>
        <taxon>Eutheria</taxon>
        <taxon>Laurasiatheria</taxon>
        <taxon>Perissodactyla</taxon>
        <taxon>Rhinocerotidae</taxon>
        <taxon>Ceratotherium</taxon>
    </lineage>
</organism>
<dbReference type="SMART" id="SM00349">
    <property type="entry name" value="KRAB"/>
    <property type="match status" value="1"/>
</dbReference>
<protein>
    <submittedName>
        <fullName evidence="11">Zinc finger protein 251</fullName>
    </submittedName>
</protein>
<dbReference type="PANTHER" id="PTHR23235">
    <property type="entry name" value="KRUEPPEL-LIKE TRANSCRIPTION FACTOR"/>
    <property type="match status" value="1"/>
</dbReference>
<evidence type="ECO:0000259" key="8">
    <source>
        <dbReference type="PROSITE" id="PS50157"/>
    </source>
</evidence>
<evidence type="ECO:0000256" key="6">
    <source>
        <dbReference type="PROSITE-ProRule" id="PRU00042"/>
    </source>
</evidence>
<dbReference type="SMART" id="SM00355">
    <property type="entry name" value="ZnF_C2H2"/>
    <property type="match status" value="6"/>
</dbReference>
<dbReference type="PROSITE" id="PS00028">
    <property type="entry name" value="ZINC_FINGER_C2H2_1"/>
    <property type="match status" value="5"/>
</dbReference>
<feature type="compositionally biased region" description="Low complexity" evidence="7">
    <location>
        <begin position="10"/>
        <end position="25"/>
    </location>
</feature>
<evidence type="ECO:0000256" key="5">
    <source>
        <dbReference type="ARBA" id="ARBA00023242"/>
    </source>
</evidence>
<accession>A0ABM1DLN2</accession>
<evidence type="ECO:0000259" key="9">
    <source>
        <dbReference type="PROSITE" id="PS50805"/>
    </source>
</evidence>
<sequence>MRKKVQRTKTLQPPGLLPTTTGSQLRNFDPHESPARPPRGTQTQPPAGRAEAHVATEILGIRRKGLTPPEGQLRRVSGHRHTCSGSRARLALEQARRGTAHPRGAQARSSQPRVLRSAPSTGFIDPPRPEGRGVPPARGCQRPPTARLPAGTACHVPAAPLRRPCTLEASVLPPLTLSGHPPGGRSRQRRAWFESCLCTPRRPCPPNGPRPRSAPSGPAPSCTGSASGLQSSPDTVANDPPPPPGGRATLFTAAPGPAAPTPGARGPERSSRTRGGAWSPEASQRHFREALGRRRTQPSVIRGPEGRGRGGGLPFSLRSAVPSEAFMAPAAWSRLGPGGGPLIHTSGRRRPDGSGTSRPAGLPSGAAPGSGHLSSQEAEPLTFQDVAVYFSRAMGRRRLGPDQRPLYRDVMLENYGHVASLGLPVPKPELIFQLEQGEELWVLDLLGAEEPEALSGCRTDSETGTEKEVFILNQKCSEEVKTPELIARRFSRGNPQAPKVQEAWDCKGQLEGHLGNSDGQNLRKTHLHKRGFRKETVVCRESSPGEKTQESGAFDRNLNLNQNVVRLQRNQTGERGFTCETCSKTFKYNSDLTRHQRSHSGEKPYECGQCGQAFTHSSSLLMHHRVHPGNKPFKCNECGKTFGLNSYFLLHQRIHTGEKPFGCSECGKAFSRSSTLLQHCIIHTGEKPYKYNECGKAFSQSPQLTQHQRIHTGERPHECNQCGKAFGRSPSLFLHHRVHTGLERSPMYVMNASDPLVLTLTLLNT</sequence>
<dbReference type="InterPro" id="IPR036236">
    <property type="entry name" value="Znf_C2H2_sf"/>
</dbReference>
<dbReference type="InterPro" id="IPR013087">
    <property type="entry name" value="Znf_C2H2_type"/>
</dbReference>
<evidence type="ECO:0000256" key="7">
    <source>
        <dbReference type="SAM" id="MobiDB-lite"/>
    </source>
</evidence>
<evidence type="ECO:0000313" key="10">
    <source>
        <dbReference type="Proteomes" id="UP000694910"/>
    </source>
</evidence>
<feature type="region of interest" description="Disordered" evidence="7">
    <location>
        <begin position="200"/>
        <end position="316"/>
    </location>
</feature>
<dbReference type="GeneID" id="106803987"/>
<feature type="domain" description="C2H2-type" evidence="8">
    <location>
        <begin position="577"/>
        <end position="604"/>
    </location>
</feature>
<dbReference type="InterPro" id="IPR001909">
    <property type="entry name" value="KRAB"/>
</dbReference>
<feature type="compositionally biased region" description="Low complexity" evidence="7">
    <location>
        <begin position="210"/>
        <end position="222"/>
    </location>
</feature>
<feature type="region of interest" description="Disordered" evidence="7">
    <location>
        <begin position="332"/>
        <end position="378"/>
    </location>
</feature>
<keyword evidence="4" id="KW-0862">Zinc</keyword>
<feature type="region of interest" description="Disordered" evidence="7">
    <location>
        <begin position="1"/>
        <end position="151"/>
    </location>
</feature>
<feature type="domain" description="C2H2-type" evidence="8">
    <location>
        <begin position="633"/>
        <end position="660"/>
    </location>
</feature>
<gene>
    <name evidence="11" type="primary">LOC106803987</name>
</gene>
<reference evidence="11" key="1">
    <citation type="submission" date="2025-08" db="UniProtKB">
        <authorList>
            <consortium name="RefSeq"/>
        </authorList>
    </citation>
    <scope>IDENTIFICATION</scope>
</reference>
<dbReference type="SUPFAM" id="SSF57667">
    <property type="entry name" value="beta-beta-alpha zinc fingers"/>
    <property type="match status" value="3"/>
</dbReference>
<feature type="domain" description="C2H2-type" evidence="8">
    <location>
        <begin position="717"/>
        <end position="744"/>
    </location>
</feature>
<dbReference type="PANTHER" id="PTHR23235:SF142">
    <property type="entry name" value="ZINC FINGER PROTEIN 384"/>
    <property type="match status" value="1"/>
</dbReference>
<evidence type="ECO:0000256" key="2">
    <source>
        <dbReference type="ARBA" id="ARBA00022737"/>
    </source>
</evidence>
<dbReference type="CDD" id="cd07765">
    <property type="entry name" value="KRAB_A-box"/>
    <property type="match status" value="1"/>
</dbReference>
<dbReference type="RefSeq" id="XP_014652713.1">
    <property type="nucleotide sequence ID" value="XM_014797227.1"/>
</dbReference>
<feature type="domain" description="C2H2-type" evidence="8">
    <location>
        <begin position="605"/>
        <end position="632"/>
    </location>
</feature>
<proteinExistence type="predicted"/>
<dbReference type="PROSITE" id="PS50157">
    <property type="entry name" value="ZINC_FINGER_C2H2_2"/>
    <property type="match status" value="6"/>
</dbReference>
<feature type="domain" description="C2H2-type" evidence="8">
    <location>
        <begin position="661"/>
        <end position="688"/>
    </location>
</feature>
<dbReference type="Pfam" id="PF00096">
    <property type="entry name" value="zf-C2H2"/>
    <property type="match status" value="6"/>
</dbReference>
<keyword evidence="10" id="KW-1185">Reference proteome</keyword>
<keyword evidence="3 6" id="KW-0863">Zinc-finger</keyword>
<feature type="compositionally biased region" description="Low complexity" evidence="7">
    <location>
        <begin position="252"/>
        <end position="265"/>
    </location>
</feature>
<name>A0ABM1DLN2_CERSS</name>
<evidence type="ECO:0000256" key="3">
    <source>
        <dbReference type="ARBA" id="ARBA00022771"/>
    </source>
</evidence>
<dbReference type="Pfam" id="PF01352">
    <property type="entry name" value="KRAB"/>
    <property type="match status" value="1"/>
</dbReference>
<keyword evidence="5" id="KW-0539">Nucleus</keyword>
<evidence type="ECO:0000256" key="4">
    <source>
        <dbReference type="ARBA" id="ARBA00022833"/>
    </source>
</evidence>
<feature type="compositionally biased region" description="Basic and acidic residues" evidence="7">
    <location>
        <begin position="283"/>
        <end position="292"/>
    </location>
</feature>
<dbReference type="PROSITE" id="PS50805">
    <property type="entry name" value="KRAB"/>
    <property type="match status" value="1"/>
</dbReference>
<feature type="compositionally biased region" description="Low complexity" evidence="7">
    <location>
        <begin position="357"/>
        <end position="371"/>
    </location>
</feature>
<feature type="domain" description="KRAB" evidence="9">
    <location>
        <begin position="381"/>
        <end position="453"/>
    </location>
</feature>
<dbReference type="InterPro" id="IPR036051">
    <property type="entry name" value="KRAB_dom_sf"/>
</dbReference>
<dbReference type="SUPFAM" id="SSF109640">
    <property type="entry name" value="KRAB domain (Kruppel-associated box)"/>
    <property type="match status" value="1"/>
</dbReference>
<dbReference type="Proteomes" id="UP000694910">
    <property type="component" value="Unplaced"/>
</dbReference>
<feature type="domain" description="C2H2-type" evidence="8">
    <location>
        <begin position="689"/>
        <end position="716"/>
    </location>
</feature>
<dbReference type="Gene3D" id="6.10.140.140">
    <property type="match status" value="1"/>
</dbReference>
<feature type="compositionally biased region" description="Polar residues" evidence="7">
    <location>
        <begin position="223"/>
        <end position="235"/>
    </location>
</feature>
<keyword evidence="1" id="KW-0479">Metal-binding</keyword>